<dbReference type="InterPro" id="IPR029046">
    <property type="entry name" value="LolA/LolB/LppX"/>
</dbReference>
<sequence>MKKLSLTLLTPALLALGSVAGAQTAQDVINRVDATQKAARDVSFRLSGNATLDTSSQKIDMTIKAIPAQNVARVQFAAPDALADNVVVADKNEIRQYLYLTNQITVTSAQKAASTAGLSLDFTQLSNTASMLGSYNVKLLGTSGSAGKRLFQLEATPKTGGTDRTRVWITEAGWRPTRIQVLNSAGKTLADLNVSNYRVNAGLTATAIKALPKDAQVIRQ</sequence>
<evidence type="ECO:0000259" key="2">
    <source>
        <dbReference type="Pfam" id="PF17131"/>
    </source>
</evidence>
<feature type="chain" id="PRO_5013168039" evidence="1">
    <location>
        <begin position="23"/>
        <end position="220"/>
    </location>
</feature>
<protein>
    <submittedName>
        <fullName evidence="3">Outer membrane lipoprotein-sorting protein</fullName>
    </submittedName>
</protein>
<comment type="caution">
    <text evidence="3">The sequence shown here is derived from an EMBL/GenBank/DDBJ whole genome shotgun (WGS) entry which is preliminary data.</text>
</comment>
<dbReference type="PANTHER" id="PTHR37507:SF2">
    <property type="entry name" value="SPORULATION PROTEIN YDCC"/>
    <property type="match status" value="1"/>
</dbReference>
<dbReference type="RefSeq" id="WP_088249104.1">
    <property type="nucleotide sequence ID" value="NZ_BNAM01000003.1"/>
</dbReference>
<keyword evidence="3" id="KW-0449">Lipoprotein</keyword>
<gene>
    <name evidence="3" type="ORF">CBQ26_13250</name>
</gene>
<keyword evidence="1" id="KW-0732">Signal</keyword>
<dbReference type="InterPro" id="IPR052944">
    <property type="entry name" value="Sporulation_related"/>
</dbReference>
<dbReference type="AlphaFoldDB" id="A0A246BID7"/>
<dbReference type="SUPFAM" id="SSF89392">
    <property type="entry name" value="Prokaryotic lipoproteins and lipoprotein localization factors"/>
    <property type="match status" value="1"/>
</dbReference>
<evidence type="ECO:0000256" key="1">
    <source>
        <dbReference type="SAM" id="SignalP"/>
    </source>
</evidence>
<name>A0A246BID7_9DEIO</name>
<dbReference type="Gene3D" id="2.50.20.10">
    <property type="entry name" value="Lipoprotein localisation LolA/LolB/LppX"/>
    <property type="match status" value="1"/>
</dbReference>
<organism evidence="3 4">
    <name type="scientific">Deinococcus indicus</name>
    <dbReference type="NCBI Taxonomy" id="223556"/>
    <lineage>
        <taxon>Bacteria</taxon>
        <taxon>Thermotogati</taxon>
        <taxon>Deinococcota</taxon>
        <taxon>Deinococci</taxon>
        <taxon>Deinococcales</taxon>
        <taxon>Deinococcaceae</taxon>
        <taxon>Deinococcus</taxon>
    </lineage>
</organism>
<dbReference type="CDD" id="cd16324">
    <property type="entry name" value="LolA_fold-like"/>
    <property type="match status" value="1"/>
</dbReference>
<dbReference type="InterPro" id="IPR033399">
    <property type="entry name" value="TP_0789-like"/>
</dbReference>
<dbReference type="Pfam" id="PF17131">
    <property type="entry name" value="LolA_like"/>
    <property type="match status" value="1"/>
</dbReference>
<keyword evidence="4" id="KW-1185">Reference proteome</keyword>
<proteinExistence type="predicted"/>
<reference evidence="3 4" key="1">
    <citation type="submission" date="2017-05" db="EMBL/GenBank/DDBJ databases">
        <title>De novo genome assembly of Deniococcus indicus strain DR1.</title>
        <authorList>
            <person name="Chauhan D."/>
            <person name="Yennamalli R.M."/>
            <person name="Priyadarshini R."/>
        </authorList>
    </citation>
    <scope>NUCLEOTIDE SEQUENCE [LARGE SCALE GENOMIC DNA]</scope>
    <source>
        <strain evidence="3 4">DR1</strain>
    </source>
</reference>
<accession>A0A246BID7</accession>
<dbReference type="OrthoDB" id="63471at2"/>
<evidence type="ECO:0000313" key="4">
    <source>
        <dbReference type="Proteomes" id="UP000197208"/>
    </source>
</evidence>
<dbReference type="EMBL" id="NHMK01000020">
    <property type="protein sequence ID" value="OWL95016.1"/>
    <property type="molecule type" value="Genomic_DNA"/>
</dbReference>
<feature type="domain" description="Uncharacterized protein TP-0789" evidence="2">
    <location>
        <begin position="75"/>
        <end position="202"/>
    </location>
</feature>
<dbReference type="PANTHER" id="PTHR37507">
    <property type="entry name" value="SPORULATION PROTEIN YDCC"/>
    <property type="match status" value="1"/>
</dbReference>
<dbReference type="Proteomes" id="UP000197208">
    <property type="component" value="Unassembled WGS sequence"/>
</dbReference>
<evidence type="ECO:0000313" key="3">
    <source>
        <dbReference type="EMBL" id="OWL95016.1"/>
    </source>
</evidence>
<feature type="signal peptide" evidence="1">
    <location>
        <begin position="1"/>
        <end position="22"/>
    </location>
</feature>